<comment type="subcellular location">
    <subcellularLocation>
        <location evidence="1">Membrane</location>
        <topology evidence="1">Single-pass type I membrane protein</topology>
    </subcellularLocation>
</comment>
<dbReference type="InterPro" id="IPR009030">
    <property type="entry name" value="Growth_fac_rcpt_cys_sf"/>
</dbReference>
<name>A0A210PF73_MIZYE</name>
<evidence type="ECO:0000256" key="3">
    <source>
        <dbReference type="SAM" id="SignalP"/>
    </source>
</evidence>
<accession>A0A210PF73</accession>
<feature type="chain" id="PRO_5012103309" evidence="3">
    <location>
        <begin position="21"/>
        <end position="1128"/>
    </location>
</feature>
<dbReference type="PROSITE" id="PS50011">
    <property type="entry name" value="PROTEIN_KINASE_DOM"/>
    <property type="match status" value="1"/>
</dbReference>
<dbReference type="AlphaFoldDB" id="A0A210PF73"/>
<dbReference type="SUPFAM" id="SSF56112">
    <property type="entry name" value="Protein kinase-like (PK-like)"/>
    <property type="match status" value="1"/>
</dbReference>
<dbReference type="Gene3D" id="1.10.510.10">
    <property type="entry name" value="Transferase(Phosphotransferase) domain 1"/>
    <property type="match status" value="1"/>
</dbReference>
<reference evidence="5 6" key="1">
    <citation type="journal article" date="2017" name="Nat. Ecol. Evol.">
        <title>Scallop genome provides insights into evolution of bilaterian karyotype and development.</title>
        <authorList>
            <person name="Wang S."/>
            <person name="Zhang J."/>
            <person name="Jiao W."/>
            <person name="Li J."/>
            <person name="Xun X."/>
            <person name="Sun Y."/>
            <person name="Guo X."/>
            <person name="Huan P."/>
            <person name="Dong B."/>
            <person name="Zhang L."/>
            <person name="Hu X."/>
            <person name="Sun X."/>
            <person name="Wang J."/>
            <person name="Zhao C."/>
            <person name="Wang Y."/>
            <person name="Wang D."/>
            <person name="Huang X."/>
            <person name="Wang R."/>
            <person name="Lv J."/>
            <person name="Li Y."/>
            <person name="Zhang Z."/>
            <person name="Liu B."/>
            <person name="Lu W."/>
            <person name="Hui Y."/>
            <person name="Liang J."/>
            <person name="Zhou Z."/>
            <person name="Hou R."/>
            <person name="Li X."/>
            <person name="Liu Y."/>
            <person name="Li H."/>
            <person name="Ning X."/>
            <person name="Lin Y."/>
            <person name="Zhao L."/>
            <person name="Xing Q."/>
            <person name="Dou J."/>
            <person name="Li Y."/>
            <person name="Mao J."/>
            <person name="Guo H."/>
            <person name="Dou H."/>
            <person name="Li T."/>
            <person name="Mu C."/>
            <person name="Jiang W."/>
            <person name="Fu Q."/>
            <person name="Fu X."/>
            <person name="Miao Y."/>
            <person name="Liu J."/>
            <person name="Yu Q."/>
            <person name="Li R."/>
            <person name="Liao H."/>
            <person name="Li X."/>
            <person name="Kong Y."/>
            <person name="Jiang Z."/>
            <person name="Chourrout D."/>
            <person name="Li R."/>
            <person name="Bao Z."/>
        </authorList>
    </citation>
    <scope>NUCLEOTIDE SEQUENCE [LARGE SCALE GENOMIC DNA]</scope>
    <source>
        <strain evidence="5 6">PY_sf001</strain>
    </source>
</reference>
<dbReference type="SUPFAM" id="SSF57184">
    <property type="entry name" value="Growth factor receptor domain"/>
    <property type="match status" value="1"/>
</dbReference>
<sequence length="1128" mass="127696">MKQIIAVCFVLAIVASGVYTLTGTVCSRTATHVHVSRYCKFWFLGCWAWGTRRYWSYYRVEYCCRGYRSIYGRCDPHCPRGCGGVGTCVAPSVCNCGQTHTGPNCGKPQCSYRFPCYPGICSLPDHCECADSFGKRRGESKKCNEITKRPSVMIANASLEYYDNDRQDIIYSVTVVAPDNGTNTLTWWSNIGKFNRFDIAMEAFLDLGELPHRPEYVRSDKFGIKSAHIDYTITKASHSVPNATERVICQTANQEPESGVVNCAKHVPFFGYRLDNGDVFTMRFEVASGGYMRLSDGSRTNFVGKTGAKEIRMKFDFIPPYHCRDDNTCGTVHEKPPLQVVNDITRDPVALKWSGWGDMLSGLDSYVLEVFKLSGGGIFLLEKDPLKPTFVYEFSPDARDHTVTPKEPGMYSAILGVKDRANNTRYVRELFLYDATSDISKDSLHPLHVASASRESNYQWQVPNKKGKTSIEVDWTGHFINKVHQEGGFLADVRDYPPQLKNKYLDTVEKAVSTTLKNPSATRTSDRIPNANGIMRFQLNVENFLKNVVPKPPTASWRDMRISENATVDESVSRGDCVLAWVRAYDIIGNNATDYGMVCFDDSPPVITVTSFERDFEEISSRILLRTLDRDSGIAMVTWSFRDNVTQETIDIHDNIAVTRKTVNSTQEECDTIGDCYCINTGECFPEDNQLDIDHCILYQPRIENTETNYIMTLTAFNQAMQNMSTEYFIENVQNLNGMDYCARKFRERLVLSEALTSGGISGIVISGILFLGIVFILLFLIKTGRLRKVSERSQEGIRSIRRSIRKGHGMDGLASYKTGGFDEDDIYMYGHQTYEHAPDWIIRPEDLTLNNLILIGKFAKIYEASLLQSGQQQAVVAKTLKTDFTEQDSVLMTAKINFFGTKVGRHSCVLEMVGAILDDEKMGPVMVLERCGYGSVKDWLINNKDRTADSTIDFLFRFVYSIVQGMEYLAGREITHMRLAARNVLLTDKLETKIAGFGPRHGDDEEDGEKKERIPIKWIAPECVSNSKAASEKSDVWSNGVVMWEIFSFGETPYPKIRSADLSRALKKGERLRRPEFCDKTHYDIMERSWNMKPAQRPTFREVREQIENEFNASGDVDYYDANFANN</sequence>
<dbReference type="GO" id="GO:0005886">
    <property type="term" value="C:plasma membrane"/>
    <property type="evidence" value="ECO:0007669"/>
    <property type="project" value="TreeGrafter"/>
</dbReference>
<feature type="transmembrane region" description="Helical" evidence="2">
    <location>
        <begin position="759"/>
        <end position="782"/>
    </location>
</feature>
<evidence type="ECO:0000259" key="4">
    <source>
        <dbReference type="PROSITE" id="PS50011"/>
    </source>
</evidence>
<dbReference type="GO" id="GO:0007169">
    <property type="term" value="P:cell surface receptor protein tyrosine kinase signaling pathway"/>
    <property type="evidence" value="ECO:0007669"/>
    <property type="project" value="TreeGrafter"/>
</dbReference>
<dbReference type="Proteomes" id="UP000242188">
    <property type="component" value="Unassembled WGS sequence"/>
</dbReference>
<keyword evidence="6" id="KW-1185">Reference proteome</keyword>
<evidence type="ECO:0000313" key="5">
    <source>
        <dbReference type="EMBL" id="OWF35138.1"/>
    </source>
</evidence>
<dbReference type="GO" id="GO:0004714">
    <property type="term" value="F:transmembrane receptor protein tyrosine kinase activity"/>
    <property type="evidence" value="ECO:0007669"/>
    <property type="project" value="TreeGrafter"/>
</dbReference>
<dbReference type="PRINTS" id="PR00109">
    <property type="entry name" value="TYRKINASE"/>
</dbReference>
<dbReference type="GO" id="GO:0043235">
    <property type="term" value="C:receptor complex"/>
    <property type="evidence" value="ECO:0007669"/>
    <property type="project" value="TreeGrafter"/>
</dbReference>
<dbReference type="InterPro" id="IPR001245">
    <property type="entry name" value="Ser-Thr/Tyr_kinase_cat_dom"/>
</dbReference>
<dbReference type="GO" id="GO:0005524">
    <property type="term" value="F:ATP binding"/>
    <property type="evidence" value="ECO:0007669"/>
    <property type="project" value="InterPro"/>
</dbReference>
<dbReference type="InterPro" id="IPR000719">
    <property type="entry name" value="Prot_kinase_dom"/>
</dbReference>
<dbReference type="InterPro" id="IPR011009">
    <property type="entry name" value="Kinase-like_dom_sf"/>
</dbReference>
<protein>
    <submittedName>
        <fullName evidence="5">Fibroblast growth factor receptor 2</fullName>
    </submittedName>
</protein>
<evidence type="ECO:0000256" key="2">
    <source>
        <dbReference type="SAM" id="Phobius"/>
    </source>
</evidence>
<dbReference type="PANTHER" id="PTHR24416">
    <property type="entry name" value="TYROSINE-PROTEIN KINASE RECEPTOR"/>
    <property type="match status" value="1"/>
</dbReference>
<evidence type="ECO:0000256" key="1">
    <source>
        <dbReference type="ARBA" id="ARBA00004479"/>
    </source>
</evidence>
<proteinExistence type="predicted"/>
<feature type="domain" description="Protein kinase" evidence="4">
    <location>
        <begin position="848"/>
        <end position="1113"/>
    </location>
</feature>
<evidence type="ECO:0000313" key="6">
    <source>
        <dbReference type="Proteomes" id="UP000242188"/>
    </source>
</evidence>
<dbReference type="OrthoDB" id="6106621at2759"/>
<dbReference type="EMBL" id="NEDP02076740">
    <property type="protein sequence ID" value="OWF35138.1"/>
    <property type="molecule type" value="Genomic_DNA"/>
</dbReference>
<dbReference type="PANTHER" id="PTHR24416:SF600">
    <property type="entry name" value="PDGF- AND VEGF-RECEPTOR RELATED, ISOFORM J"/>
    <property type="match status" value="1"/>
</dbReference>
<keyword evidence="2" id="KW-0472">Membrane</keyword>
<dbReference type="STRING" id="6573.A0A210PF73"/>
<keyword evidence="5" id="KW-0675">Receptor</keyword>
<feature type="signal peptide" evidence="3">
    <location>
        <begin position="1"/>
        <end position="20"/>
    </location>
</feature>
<organism evidence="5 6">
    <name type="scientific">Mizuhopecten yessoensis</name>
    <name type="common">Japanese scallop</name>
    <name type="synonym">Patinopecten yessoensis</name>
    <dbReference type="NCBI Taxonomy" id="6573"/>
    <lineage>
        <taxon>Eukaryota</taxon>
        <taxon>Metazoa</taxon>
        <taxon>Spiralia</taxon>
        <taxon>Lophotrochozoa</taxon>
        <taxon>Mollusca</taxon>
        <taxon>Bivalvia</taxon>
        <taxon>Autobranchia</taxon>
        <taxon>Pteriomorphia</taxon>
        <taxon>Pectinida</taxon>
        <taxon>Pectinoidea</taxon>
        <taxon>Pectinidae</taxon>
        <taxon>Mizuhopecten</taxon>
    </lineage>
</organism>
<keyword evidence="2" id="KW-0812">Transmembrane</keyword>
<dbReference type="Pfam" id="PF07714">
    <property type="entry name" value="PK_Tyr_Ser-Thr"/>
    <property type="match status" value="1"/>
</dbReference>
<comment type="caution">
    <text evidence="5">The sequence shown here is derived from an EMBL/GenBank/DDBJ whole genome shotgun (WGS) entry which is preliminary data.</text>
</comment>
<gene>
    <name evidence="5" type="ORF">KP79_PYT19130</name>
</gene>
<keyword evidence="2" id="KW-1133">Transmembrane helix</keyword>
<keyword evidence="3" id="KW-0732">Signal</keyword>
<dbReference type="InterPro" id="IPR050122">
    <property type="entry name" value="RTK"/>
</dbReference>